<keyword evidence="3 14" id="KW-0808">Transferase</keyword>
<keyword evidence="5 14" id="KW-0819">tRNA processing</keyword>
<evidence type="ECO:0000256" key="11">
    <source>
        <dbReference type="ARBA" id="ARBA00068570"/>
    </source>
</evidence>
<feature type="domain" description="MTTase N-terminal" evidence="16">
    <location>
        <begin position="4"/>
        <end position="120"/>
    </location>
</feature>
<evidence type="ECO:0000256" key="6">
    <source>
        <dbReference type="ARBA" id="ARBA00022723"/>
    </source>
</evidence>
<dbReference type="FunFam" id="3.40.50.12160:FF:000003">
    <property type="entry name" value="CDK5 regulatory subunit-associated protein 1"/>
    <property type="match status" value="1"/>
</dbReference>
<evidence type="ECO:0000259" key="16">
    <source>
        <dbReference type="PROSITE" id="PS51449"/>
    </source>
</evidence>
<dbReference type="HAMAP" id="MF_01864">
    <property type="entry name" value="tRNA_metthiotr_MiaB"/>
    <property type="match status" value="1"/>
</dbReference>
<evidence type="ECO:0000313" key="19">
    <source>
        <dbReference type="Proteomes" id="UP000186040"/>
    </source>
</evidence>
<dbReference type="Gene3D" id="3.80.30.20">
    <property type="entry name" value="tm_1862 like domain"/>
    <property type="match status" value="1"/>
</dbReference>
<dbReference type="STRING" id="1193682.BJP25_07860"/>
<evidence type="ECO:0000313" key="18">
    <source>
        <dbReference type="EMBL" id="OLR95231.1"/>
    </source>
</evidence>
<dbReference type="NCBIfam" id="TIGR01574">
    <property type="entry name" value="miaB-methiolase"/>
    <property type="match status" value="1"/>
</dbReference>
<evidence type="ECO:0000256" key="12">
    <source>
        <dbReference type="ARBA" id="ARBA00080698"/>
    </source>
</evidence>
<dbReference type="AlphaFoldDB" id="A0A1Q9LTA4"/>
<feature type="binding site" evidence="14">
    <location>
        <position position="161"/>
    </location>
    <ligand>
        <name>[4Fe-4S] cluster</name>
        <dbReference type="ChEBI" id="CHEBI:49883"/>
        <label>2</label>
        <note>4Fe-4S-S-AdoMet</note>
    </ligand>
</feature>
<comment type="cofactor">
    <cofactor evidence="14">
        <name>[4Fe-4S] cluster</name>
        <dbReference type="ChEBI" id="CHEBI:49883"/>
    </cofactor>
    <text evidence="14">Binds 2 [4Fe-4S] clusters. One cluster is coordinated with 3 cysteines and an exchangeable S-adenosyl-L-methionine.</text>
</comment>
<keyword evidence="4 14" id="KW-0949">S-adenosyl-L-methionine</keyword>
<evidence type="ECO:0000256" key="7">
    <source>
        <dbReference type="ARBA" id="ARBA00023004"/>
    </source>
</evidence>
<dbReference type="InterPro" id="IPR020612">
    <property type="entry name" value="Methylthiotransferase_CS"/>
</dbReference>
<evidence type="ECO:0000256" key="2">
    <source>
        <dbReference type="ARBA" id="ARBA00022485"/>
    </source>
</evidence>
<dbReference type="PANTHER" id="PTHR43020:SF2">
    <property type="entry name" value="MITOCHONDRIAL TRNA METHYLTHIOTRANSFERASE CDK5RAP1"/>
    <property type="match status" value="1"/>
</dbReference>
<dbReference type="InterPro" id="IPR007197">
    <property type="entry name" value="rSAM"/>
</dbReference>
<keyword evidence="2 14" id="KW-0004">4Fe-4S</keyword>
<dbReference type="PROSITE" id="PS51918">
    <property type="entry name" value="RADICAL_SAM"/>
    <property type="match status" value="1"/>
</dbReference>
<dbReference type="InterPro" id="IPR006638">
    <property type="entry name" value="Elp3/MiaA/NifB-like_rSAM"/>
</dbReference>
<evidence type="ECO:0000259" key="17">
    <source>
        <dbReference type="PROSITE" id="PS51918"/>
    </source>
</evidence>
<feature type="binding site" evidence="14">
    <location>
        <position position="83"/>
    </location>
    <ligand>
        <name>[4Fe-4S] cluster</name>
        <dbReference type="ChEBI" id="CHEBI:49883"/>
        <label>1</label>
    </ligand>
</feature>
<dbReference type="NCBIfam" id="TIGR00089">
    <property type="entry name" value="MiaB/RimO family radical SAM methylthiotransferase"/>
    <property type="match status" value="1"/>
</dbReference>
<dbReference type="FunFam" id="3.80.30.20:FF:000001">
    <property type="entry name" value="tRNA-2-methylthio-N(6)-dimethylallyladenosine synthase 2"/>
    <property type="match status" value="1"/>
</dbReference>
<keyword evidence="14" id="KW-0963">Cytoplasm</keyword>
<dbReference type="SFLD" id="SFLDF00273">
    <property type="entry name" value="(dimethylallyl)adenosine_tRNA"/>
    <property type="match status" value="1"/>
</dbReference>
<name>A0A1Q9LTA4_9PSEU</name>
<evidence type="ECO:0000256" key="8">
    <source>
        <dbReference type="ARBA" id="ARBA00023014"/>
    </source>
</evidence>
<keyword evidence="6 14" id="KW-0479">Metal-binding</keyword>
<comment type="function">
    <text evidence="1 14">Catalyzes the methylthiolation of N6-(dimethylallyl)adenosine (i(6)A), leading to the formation of 2-methylthio-N6-(dimethylallyl)adenosine (ms(2)i(6)A) at position 37 in tRNAs that read codons beginning with uridine.</text>
</comment>
<reference evidence="18 19" key="1">
    <citation type="submission" date="2016-10" db="EMBL/GenBank/DDBJ databases">
        <title>The Draft Genome Sequence of Actinokineospora bangkokensis 44EHWT reveals the biosynthetic pathway of antifungal compounds Thailandins with unusual extender unit butylmalonyl-CoA.</title>
        <authorList>
            <person name="Greule A."/>
            <person name="Intra B."/>
            <person name="Flemming S."/>
            <person name="Rommel M.G."/>
            <person name="Panbangred W."/>
            <person name="Bechthold A."/>
        </authorList>
    </citation>
    <scope>NUCLEOTIDE SEQUENCE [LARGE SCALE GENOMIC DNA]</scope>
    <source>
        <strain evidence="18 19">44EHW</strain>
    </source>
</reference>
<dbReference type="Proteomes" id="UP000186040">
    <property type="component" value="Unassembled WGS sequence"/>
</dbReference>
<dbReference type="SFLD" id="SFLDG01061">
    <property type="entry name" value="methylthiotransferase"/>
    <property type="match status" value="1"/>
</dbReference>
<accession>A0A1Q9LTA4</accession>
<comment type="similarity">
    <text evidence="14">Belongs to the methylthiotransferase family. MiaB subfamily.</text>
</comment>
<evidence type="ECO:0000256" key="4">
    <source>
        <dbReference type="ARBA" id="ARBA00022691"/>
    </source>
</evidence>
<evidence type="ECO:0000256" key="14">
    <source>
        <dbReference type="HAMAP-Rule" id="MF_01864"/>
    </source>
</evidence>
<dbReference type="GO" id="GO:0005829">
    <property type="term" value="C:cytosol"/>
    <property type="evidence" value="ECO:0007669"/>
    <property type="project" value="TreeGrafter"/>
</dbReference>
<dbReference type="InterPro" id="IPR013848">
    <property type="entry name" value="Methylthiotransferase_N"/>
</dbReference>
<dbReference type="Pfam" id="PF04055">
    <property type="entry name" value="Radical_SAM"/>
    <property type="match status" value="1"/>
</dbReference>
<feature type="binding site" evidence="14">
    <location>
        <position position="13"/>
    </location>
    <ligand>
        <name>[4Fe-4S] cluster</name>
        <dbReference type="ChEBI" id="CHEBI:49883"/>
        <label>1</label>
    </ligand>
</feature>
<dbReference type="InterPro" id="IPR058240">
    <property type="entry name" value="rSAM_sf"/>
</dbReference>
<keyword evidence="8 14" id="KW-0411">Iron-sulfur</keyword>
<dbReference type="PROSITE" id="PS51449">
    <property type="entry name" value="MTTASE_N"/>
    <property type="match status" value="1"/>
</dbReference>
<dbReference type="PANTHER" id="PTHR43020">
    <property type="entry name" value="CDK5 REGULATORY SUBUNIT-ASSOCIATED PROTEIN 1"/>
    <property type="match status" value="1"/>
</dbReference>
<dbReference type="EMBL" id="MKQR01000004">
    <property type="protein sequence ID" value="OLR95231.1"/>
    <property type="molecule type" value="Genomic_DNA"/>
</dbReference>
<dbReference type="SMART" id="SM00729">
    <property type="entry name" value="Elp3"/>
    <property type="match status" value="1"/>
</dbReference>
<dbReference type="InterPro" id="IPR023404">
    <property type="entry name" value="rSAM_horseshoe"/>
</dbReference>
<dbReference type="InterPro" id="IPR002792">
    <property type="entry name" value="TRAM_dom"/>
</dbReference>
<dbReference type="Gene3D" id="3.40.50.12160">
    <property type="entry name" value="Methylthiotransferase, N-terminal domain"/>
    <property type="match status" value="1"/>
</dbReference>
<dbReference type="SFLD" id="SFLDS00029">
    <property type="entry name" value="Radical_SAM"/>
    <property type="match status" value="1"/>
</dbReference>
<evidence type="ECO:0000256" key="13">
    <source>
        <dbReference type="ARBA" id="ARBA00081141"/>
    </source>
</evidence>
<feature type="binding site" evidence="14">
    <location>
        <position position="157"/>
    </location>
    <ligand>
        <name>[4Fe-4S] cluster</name>
        <dbReference type="ChEBI" id="CHEBI:49883"/>
        <label>2</label>
        <note>4Fe-4S-S-AdoMet</note>
    </ligand>
</feature>
<comment type="caution">
    <text evidence="18">The sequence shown here is derived from an EMBL/GenBank/DDBJ whole genome shotgun (WGS) entry which is preliminary data.</text>
</comment>
<dbReference type="CDD" id="cd01335">
    <property type="entry name" value="Radical_SAM"/>
    <property type="match status" value="1"/>
</dbReference>
<comment type="subunit">
    <text evidence="14">Monomer.</text>
</comment>
<comment type="subcellular location">
    <subcellularLocation>
        <location evidence="14">Cytoplasm</location>
    </subcellularLocation>
</comment>
<dbReference type="PROSITE" id="PS01278">
    <property type="entry name" value="MTTASE_RADICAL"/>
    <property type="match status" value="1"/>
</dbReference>
<dbReference type="RefSeq" id="WP_075973137.1">
    <property type="nucleotide sequence ID" value="NZ_MKQR01000004.1"/>
</dbReference>
<proteinExistence type="inferred from homology"/>
<feature type="binding site" evidence="14">
    <location>
        <position position="49"/>
    </location>
    <ligand>
        <name>[4Fe-4S] cluster</name>
        <dbReference type="ChEBI" id="CHEBI:49883"/>
        <label>1</label>
    </ligand>
</feature>
<evidence type="ECO:0000256" key="9">
    <source>
        <dbReference type="ARBA" id="ARBA00033765"/>
    </source>
</evidence>
<dbReference type="InterPro" id="IPR006463">
    <property type="entry name" value="MiaB_methiolase"/>
</dbReference>
<evidence type="ECO:0000256" key="3">
    <source>
        <dbReference type="ARBA" id="ARBA00022679"/>
    </source>
</evidence>
<dbReference type="SFLD" id="SFLDG01082">
    <property type="entry name" value="B12-binding_domain_containing"/>
    <property type="match status" value="1"/>
</dbReference>
<dbReference type="Pfam" id="PF00919">
    <property type="entry name" value="UPF0004"/>
    <property type="match status" value="1"/>
</dbReference>
<evidence type="ECO:0000256" key="1">
    <source>
        <dbReference type="ARBA" id="ARBA00003234"/>
    </source>
</evidence>
<evidence type="ECO:0000256" key="5">
    <source>
        <dbReference type="ARBA" id="ARBA00022694"/>
    </source>
</evidence>
<dbReference type="InterPro" id="IPR038135">
    <property type="entry name" value="Methylthiotransferase_N_sf"/>
</dbReference>
<dbReference type="OrthoDB" id="9805215at2"/>
<protein>
    <recommendedName>
        <fullName evidence="11 14">tRNA-2-methylthio-N(6)-dimethylallyladenosine synthase</fullName>
        <ecNumber evidence="9 14">2.8.4.3</ecNumber>
    </recommendedName>
    <alternativeName>
        <fullName evidence="13 14">(Dimethylallyl)adenosine tRNA methylthiotransferase MiaB</fullName>
    </alternativeName>
    <alternativeName>
        <fullName evidence="12 14">tRNA-i(6)A37 methylthiotransferase</fullName>
    </alternativeName>
</protein>
<dbReference type="EC" id="2.8.4.3" evidence="9 14"/>
<feature type="binding site" evidence="14">
    <location>
        <position position="164"/>
    </location>
    <ligand>
        <name>[4Fe-4S] cluster</name>
        <dbReference type="ChEBI" id="CHEBI:49883"/>
        <label>2</label>
        <note>4Fe-4S-S-AdoMet</note>
    </ligand>
</feature>
<dbReference type="GO" id="GO:0051539">
    <property type="term" value="F:4 iron, 4 sulfur cluster binding"/>
    <property type="evidence" value="ECO:0007669"/>
    <property type="project" value="UniProtKB-UniRule"/>
</dbReference>
<evidence type="ECO:0000259" key="15">
    <source>
        <dbReference type="PROSITE" id="PS50926"/>
    </source>
</evidence>
<gene>
    <name evidence="14" type="primary">miaB</name>
    <name evidence="18" type="ORF">BJP25_07860</name>
</gene>
<sequence length="498" mass="54016">MSARTYQVRTYGCQMNVHDSERLSGLLEDAGYTAAPEGATADVVVFNTCAVRENADNKLYGNLGHLAPAKSANPDMQIAVGGCLAQKDRGEIVRRAPWVDVVFGTHNIGSLPTLLERARHNRSAEVEILESLEVFPSTLPARRDSAHSGWVSISVGCNNTCTFCIVPSLRGRERDRRPGEVLAEVEALVAEGVLEVTLLGQNVNSYGVEFGDRLAFGKLLRACGGVEGLERVRFTSPHPKDFTDDVIAAMAETPNACHQLHMPLQSGSDRVLREMRRSYRSARYLSIIEKVRAAMPDAAITTDIIVGFPGETEEDFQATLDVVRESRFASAFTFQYSKRPGTPAADMPGQLPKQVVQERYDRLVQLQNDISWQLNKEQVGRTVEVVAAVGEGRKDADTHRLSGRARDNRLVHFTPGTTHVRPGDVVEAVITYAAPHHLVADGPLVSHRRTRAGDNHEAGIRPKTGGVGLGLPSFGAPAPLPPAQACAAEVPALDGGVR</sequence>
<feature type="domain" description="Radical SAM core" evidence="17">
    <location>
        <begin position="143"/>
        <end position="374"/>
    </location>
</feature>
<feature type="domain" description="TRAM" evidence="15">
    <location>
        <begin position="376"/>
        <end position="444"/>
    </location>
</feature>
<dbReference type="GO" id="GO:0035597">
    <property type="term" value="F:tRNA-2-methylthio-N(6)-dimethylallyladenosine(37) synthase activity"/>
    <property type="evidence" value="ECO:0007669"/>
    <property type="project" value="UniProtKB-EC"/>
</dbReference>
<dbReference type="InterPro" id="IPR005839">
    <property type="entry name" value="Methylthiotransferase"/>
</dbReference>
<dbReference type="SUPFAM" id="SSF102114">
    <property type="entry name" value="Radical SAM enzymes"/>
    <property type="match status" value="1"/>
</dbReference>
<dbReference type="PROSITE" id="PS50926">
    <property type="entry name" value="TRAM"/>
    <property type="match status" value="1"/>
</dbReference>
<organism evidence="18 19">
    <name type="scientific">Actinokineospora bangkokensis</name>
    <dbReference type="NCBI Taxonomy" id="1193682"/>
    <lineage>
        <taxon>Bacteria</taxon>
        <taxon>Bacillati</taxon>
        <taxon>Actinomycetota</taxon>
        <taxon>Actinomycetes</taxon>
        <taxon>Pseudonocardiales</taxon>
        <taxon>Pseudonocardiaceae</taxon>
        <taxon>Actinokineospora</taxon>
    </lineage>
</organism>
<dbReference type="GO" id="GO:0046872">
    <property type="term" value="F:metal ion binding"/>
    <property type="evidence" value="ECO:0007669"/>
    <property type="project" value="UniProtKB-KW"/>
</dbReference>
<evidence type="ECO:0000256" key="10">
    <source>
        <dbReference type="ARBA" id="ARBA00051425"/>
    </source>
</evidence>
<keyword evidence="19" id="KW-1185">Reference proteome</keyword>
<comment type="catalytic activity">
    <reaction evidence="10 14">
        <text>N(6)-dimethylallyladenosine(37) in tRNA + (sulfur carrier)-SH + AH2 + 2 S-adenosyl-L-methionine = 2-methylsulfanyl-N(6)-dimethylallyladenosine(37) in tRNA + (sulfur carrier)-H + 5'-deoxyadenosine + L-methionine + A + S-adenosyl-L-homocysteine + 2 H(+)</text>
        <dbReference type="Rhea" id="RHEA:37067"/>
        <dbReference type="Rhea" id="RHEA-COMP:10375"/>
        <dbReference type="Rhea" id="RHEA-COMP:10376"/>
        <dbReference type="Rhea" id="RHEA-COMP:14737"/>
        <dbReference type="Rhea" id="RHEA-COMP:14739"/>
        <dbReference type="ChEBI" id="CHEBI:13193"/>
        <dbReference type="ChEBI" id="CHEBI:15378"/>
        <dbReference type="ChEBI" id="CHEBI:17319"/>
        <dbReference type="ChEBI" id="CHEBI:17499"/>
        <dbReference type="ChEBI" id="CHEBI:29917"/>
        <dbReference type="ChEBI" id="CHEBI:57844"/>
        <dbReference type="ChEBI" id="CHEBI:57856"/>
        <dbReference type="ChEBI" id="CHEBI:59789"/>
        <dbReference type="ChEBI" id="CHEBI:64428"/>
        <dbReference type="ChEBI" id="CHEBI:74415"/>
        <dbReference type="ChEBI" id="CHEBI:74417"/>
        <dbReference type="EC" id="2.8.4.3"/>
    </reaction>
</comment>
<keyword evidence="7 14" id="KW-0408">Iron</keyword>